<gene>
    <name evidence="1" type="ORF">TAE01_39390</name>
</gene>
<protein>
    <recommendedName>
        <fullName evidence="3">ATP-binding protein</fullName>
    </recommendedName>
</protein>
<name>A0A512D6L9_9MICO</name>
<dbReference type="InterPro" id="IPR036890">
    <property type="entry name" value="HATPase_C_sf"/>
</dbReference>
<dbReference type="Proteomes" id="UP000321534">
    <property type="component" value="Unassembled WGS sequence"/>
</dbReference>
<evidence type="ECO:0000313" key="1">
    <source>
        <dbReference type="EMBL" id="GEO32129.1"/>
    </source>
</evidence>
<evidence type="ECO:0008006" key="3">
    <source>
        <dbReference type="Google" id="ProtNLM"/>
    </source>
</evidence>
<evidence type="ECO:0000313" key="2">
    <source>
        <dbReference type="Proteomes" id="UP000321534"/>
    </source>
</evidence>
<organism evidence="1 2">
    <name type="scientific">Terrabacter aerolatus</name>
    <dbReference type="NCBI Taxonomy" id="422442"/>
    <lineage>
        <taxon>Bacteria</taxon>
        <taxon>Bacillati</taxon>
        <taxon>Actinomycetota</taxon>
        <taxon>Actinomycetes</taxon>
        <taxon>Micrococcales</taxon>
        <taxon>Intrasporangiaceae</taxon>
        <taxon>Terrabacter</taxon>
    </lineage>
</organism>
<proteinExistence type="predicted"/>
<keyword evidence="2" id="KW-1185">Reference proteome</keyword>
<accession>A0A512D6L9</accession>
<reference evidence="1 2" key="1">
    <citation type="submission" date="2019-07" db="EMBL/GenBank/DDBJ databases">
        <title>Whole genome shotgun sequence of Terrabacter aerolatus NBRC 106305.</title>
        <authorList>
            <person name="Hosoyama A."/>
            <person name="Uohara A."/>
            <person name="Ohji S."/>
            <person name="Ichikawa N."/>
        </authorList>
    </citation>
    <scope>NUCLEOTIDE SEQUENCE [LARGE SCALE GENOMIC DNA]</scope>
    <source>
        <strain evidence="1 2">NBRC 106305</strain>
    </source>
</reference>
<dbReference type="Gene3D" id="3.30.565.10">
    <property type="entry name" value="Histidine kinase-like ATPase, C-terminal domain"/>
    <property type="match status" value="1"/>
</dbReference>
<dbReference type="EMBL" id="BJYX01000037">
    <property type="protein sequence ID" value="GEO32129.1"/>
    <property type="molecule type" value="Genomic_DNA"/>
</dbReference>
<comment type="caution">
    <text evidence="1">The sequence shown here is derived from an EMBL/GenBank/DDBJ whole genome shotgun (WGS) entry which is preliminary data.</text>
</comment>
<sequence>MPMPARSTTPHPYLSVDGRDRTLRTVSHRATWKTTTHDWRSDLDLGHLTDVRRRLGPPGAAGGLRHLILEVLAYANDEAESQGRPGHAIVIHQASGRVTVDDDGRGTDTRRDGDGRVLRKPVMATPDVRFIDQSHAPLLPDGLPRRGMSTVAALSSELVHENHREDGSWSQTYRYGIPDEGLAALEPRGWTGTSVSLRTEITGPPALTAEDLTSFPSLNVEVLLPDNRSSRIQ</sequence>
<dbReference type="AlphaFoldDB" id="A0A512D6L9"/>
<dbReference type="SUPFAM" id="SSF55874">
    <property type="entry name" value="ATPase domain of HSP90 chaperone/DNA topoisomerase II/histidine kinase"/>
    <property type="match status" value="1"/>
</dbReference>